<reference evidence="10 11" key="1">
    <citation type="submission" date="2023-10" db="EMBL/GenBank/DDBJ databases">
        <title>Glaciecola aquimarina strain GGW-M5 nov., isolated from a coastal seawater.</title>
        <authorList>
            <person name="Bayburt H."/>
            <person name="Kim J.M."/>
            <person name="Choi B.J."/>
            <person name="Jeon C.O."/>
        </authorList>
    </citation>
    <scope>NUCLEOTIDE SEQUENCE [LARGE SCALE GENOMIC DNA]</scope>
    <source>
        <strain evidence="10 11">KCTC 32108</strain>
    </source>
</reference>
<comment type="caution">
    <text evidence="7">Lacks conserved residue(s) required for the propagation of feature annotation.</text>
</comment>
<evidence type="ECO:0000256" key="5">
    <source>
        <dbReference type="ARBA" id="ARBA00022694"/>
    </source>
</evidence>
<feature type="binding site" evidence="7">
    <location>
        <position position="147"/>
    </location>
    <ligand>
        <name>S-adenosyl-L-methionine</name>
        <dbReference type="ChEBI" id="CHEBI:59789"/>
    </ligand>
</feature>
<name>A0ABU3SSC5_9ALTE</name>
<dbReference type="NCBIfam" id="NF008295">
    <property type="entry name" value="PRK11081.1"/>
    <property type="match status" value="1"/>
</dbReference>
<evidence type="ECO:0000256" key="2">
    <source>
        <dbReference type="ARBA" id="ARBA00022603"/>
    </source>
</evidence>
<comment type="similarity">
    <text evidence="7">Belongs to the class IV-like SAM-binding methyltransferase superfamily. RNA methyltransferase TrmH family.</text>
</comment>
<dbReference type="Pfam" id="PF00588">
    <property type="entry name" value="SpoU_methylase"/>
    <property type="match status" value="1"/>
</dbReference>
<keyword evidence="2 7" id="KW-0489">Methyltransferase</keyword>
<comment type="catalytic activity">
    <reaction evidence="7">
        <text>guanosine(18) in tRNA + S-adenosyl-L-methionine = 2'-O-methylguanosine(18) in tRNA + S-adenosyl-L-homocysteine + H(+)</text>
        <dbReference type="Rhea" id="RHEA:20077"/>
        <dbReference type="Rhea" id="RHEA-COMP:10190"/>
        <dbReference type="Rhea" id="RHEA-COMP:10192"/>
        <dbReference type="ChEBI" id="CHEBI:15378"/>
        <dbReference type="ChEBI" id="CHEBI:57856"/>
        <dbReference type="ChEBI" id="CHEBI:59789"/>
        <dbReference type="ChEBI" id="CHEBI:74269"/>
        <dbReference type="ChEBI" id="CHEBI:74445"/>
        <dbReference type="EC" id="2.1.1.34"/>
    </reaction>
</comment>
<dbReference type="RefSeq" id="WP_316027951.1">
    <property type="nucleotide sequence ID" value="NZ_JAWDIO010000002.1"/>
</dbReference>
<dbReference type="PANTHER" id="PTHR43453">
    <property type="entry name" value="RRNA METHYLASE-LIKE"/>
    <property type="match status" value="1"/>
</dbReference>
<dbReference type="Pfam" id="PF12105">
    <property type="entry name" value="SpoU_methylas_C"/>
    <property type="match status" value="1"/>
</dbReference>
<gene>
    <name evidence="7 10" type="primary">trmH</name>
    <name evidence="10" type="ORF">RS130_02390</name>
</gene>
<dbReference type="CDD" id="cd18092">
    <property type="entry name" value="SpoU-like_TrmH"/>
    <property type="match status" value="1"/>
</dbReference>
<organism evidence="10 11">
    <name type="scientific">Paraglaciecola aquimarina</name>
    <dbReference type="NCBI Taxonomy" id="1235557"/>
    <lineage>
        <taxon>Bacteria</taxon>
        <taxon>Pseudomonadati</taxon>
        <taxon>Pseudomonadota</taxon>
        <taxon>Gammaproteobacteria</taxon>
        <taxon>Alteromonadales</taxon>
        <taxon>Alteromonadaceae</taxon>
        <taxon>Paraglaciecola</taxon>
    </lineage>
</organism>
<dbReference type="EC" id="2.1.1.34" evidence="7"/>
<evidence type="ECO:0000256" key="3">
    <source>
        <dbReference type="ARBA" id="ARBA00022679"/>
    </source>
</evidence>
<comment type="function">
    <text evidence="7">Catalyzes the 2'-O methylation of guanosine at position 18 in tRNA.</text>
</comment>
<dbReference type="InterPro" id="IPR029028">
    <property type="entry name" value="Alpha/beta_knot_MTases"/>
</dbReference>
<keyword evidence="11" id="KW-1185">Reference proteome</keyword>
<keyword evidence="5 7" id="KW-0819">tRNA processing</keyword>
<dbReference type="InterPro" id="IPR001537">
    <property type="entry name" value="SpoU_MeTrfase"/>
</dbReference>
<keyword evidence="3 7" id="KW-0808">Transferase</keyword>
<feature type="domain" description="RNA methyltransferase SpoU/TrmH type C-terminal" evidence="9">
    <location>
        <begin position="162"/>
        <end position="215"/>
    </location>
</feature>
<protein>
    <recommendedName>
        <fullName evidence="7">tRNA (guanosine(18)-2'-O)-methyltransferase</fullName>
        <ecNumber evidence="7">2.1.1.34</ecNumber>
    </recommendedName>
    <alternativeName>
        <fullName evidence="7">tRNA [Gm18] methyltransferase</fullName>
    </alternativeName>
</protein>
<evidence type="ECO:0000256" key="7">
    <source>
        <dbReference type="HAMAP-Rule" id="MF_02060"/>
    </source>
</evidence>
<dbReference type="SUPFAM" id="SSF75217">
    <property type="entry name" value="alpha/beta knot"/>
    <property type="match status" value="1"/>
</dbReference>
<feature type="domain" description="tRNA/rRNA methyltransferase SpoU type" evidence="8">
    <location>
        <begin position="20"/>
        <end position="158"/>
    </location>
</feature>
<feature type="binding site" evidence="7">
    <location>
        <position position="95"/>
    </location>
    <ligand>
        <name>S-adenosyl-L-methionine</name>
        <dbReference type="ChEBI" id="CHEBI:59789"/>
    </ligand>
</feature>
<evidence type="ECO:0000259" key="9">
    <source>
        <dbReference type="Pfam" id="PF12105"/>
    </source>
</evidence>
<dbReference type="InterPro" id="IPR033671">
    <property type="entry name" value="TrmH"/>
</dbReference>
<accession>A0ABU3SSC5</accession>
<comment type="caution">
    <text evidence="10">The sequence shown here is derived from an EMBL/GenBank/DDBJ whole genome shotgun (WGS) entry which is preliminary data.</text>
</comment>
<keyword evidence="1 7" id="KW-0820">tRNA-binding</keyword>
<evidence type="ECO:0000256" key="6">
    <source>
        <dbReference type="ARBA" id="ARBA00022884"/>
    </source>
</evidence>
<keyword evidence="4 7" id="KW-0949">S-adenosyl-L-methionine</keyword>
<evidence type="ECO:0000313" key="11">
    <source>
        <dbReference type="Proteomes" id="UP001247805"/>
    </source>
</evidence>
<dbReference type="InterPro" id="IPR029026">
    <property type="entry name" value="tRNA_m1G_MTases_N"/>
</dbReference>
<evidence type="ECO:0000313" key="10">
    <source>
        <dbReference type="EMBL" id="MDU0352924.1"/>
    </source>
</evidence>
<dbReference type="Proteomes" id="UP001247805">
    <property type="component" value="Unassembled WGS sequence"/>
</dbReference>
<dbReference type="HAMAP" id="MF_02060">
    <property type="entry name" value="tRNA_methyltr_TrmH"/>
    <property type="match status" value="1"/>
</dbReference>
<proteinExistence type="inferred from homology"/>
<feature type="binding site" evidence="7">
    <location>
        <position position="138"/>
    </location>
    <ligand>
        <name>S-adenosyl-L-methionine</name>
        <dbReference type="ChEBI" id="CHEBI:59789"/>
    </ligand>
</feature>
<dbReference type="EMBL" id="JAWDIO010000002">
    <property type="protein sequence ID" value="MDU0352924.1"/>
    <property type="molecule type" value="Genomic_DNA"/>
</dbReference>
<evidence type="ECO:0000256" key="4">
    <source>
        <dbReference type="ARBA" id="ARBA00022691"/>
    </source>
</evidence>
<evidence type="ECO:0000259" key="8">
    <source>
        <dbReference type="Pfam" id="PF00588"/>
    </source>
</evidence>
<evidence type="ECO:0000256" key="1">
    <source>
        <dbReference type="ARBA" id="ARBA00022555"/>
    </source>
</evidence>
<dbReference type="InterPro" id="IPR022724">
    <property type="entry name" value="rRNA_MeTrfase_SpoU_C"/>
</dbReference>
<dbReference type="PANTHER" id="PTHR43453:SF1">
    <property type="entry name" value="TRNA_RRNA METHYLTRANSFERASE SPOU TYPE DOMAIN-CONTAINING PROTEIN"/>
    <property type="match status" value="1"/>
</dbReference>
<sequence length="243" mass="27587">MSPERNMRIRQLLALRQPSLTLCLEQLDKPHNVSAIVRSCDAVGVHEVQAIWKKKAQIRKGTAMGSENWVYTREHSSIENAVRYLKQQKMQVLVTNLSDKAVDFREVDYSLPTAIILGQEKHGATDEAIALADQEIVIPMVGMVQSLNVSVAAALILYEAQRQRQIAGMYNQPQLSAEECQKVLFQGGFPRYREICDRKGIEYPYVDEHGHIQADDALMAKNTTTECKPFSRHEYSRLKGLWS</sequence>
<dbReference type="Gene3D" id="3.40.1280.10">
    <property type="match status" value="1"/>
</dbReference>
<keyword evidence="6 7" id="KW-0694">RNA-binding</keyword>